<feature type="domain" description="Methyltransferase type 11" evidence="1">
    <location>
        <begin position="47"/>
        <end position="137"/>
    </location>
</feature>
<dbReference type="EMBL" id="JAVRER010000014">
    <property type="protein sequence ID" value="MDT0416167.1"/>
    <property type="molecule type" value="Genomic_DNA"/>
</dbReference>
<dbReference type="CDD" id="cd02440">
    <property type="entry name" value="AdoMet_MTases"/>
    <property type="match status" value="1"/>
</dbReference>
<dbReference type="PANTHER" id="PTHR43591:SF24">
    <property type="entry name" value="2-METHOXY-6-POLYPRENYL-1,4-BENZOQUINOL METHYLASE, MITOCHONDRIAL"/>
    <property type="match status" value="1"/>
</dbReference>
<keyword evidence="2" id="KW-0808">Transferase</keyword>
<evidence type="ECO:0000259" key="1">
    <source>
        <dbReference type="Pfam" id="PF08241"/>
    </source>
</evidence>
<dbReference type="GO" id="GO:0032259">
    <property type="term" value="P:methylation"/>
    <property type="evidence" value="ECO:0007669"/>
    <property type="project" value="UniProtKB-KW"/>
</dbReference>
<name>A0ABD5E5T5_9ACTN</name>
<dbReference type="RefSeq" id="WP_311676994.1">
    <property type="nucleotide sequence ID" value="NZ_JAVRER010000014.1"/>
</dbReference>
<accession>A0ABD5E5T5</accession>
<reference evidence="3" key="1">
    <citation type="submission" date="2023-07" db="EMBL/GenBank/DDBJ databases">
        <title>30 novel species of actinomycetes from the DSMZ collection.</title>
        <authorList>
            <person name="Nouioui I."/>
        </authorList>
    </citation>
    <scope>NUCLEOTIDE SEQUENCE [LARGE SCALE GENOMIC DNA]</scope>
    <source>
        <strain evidence="3">DSM 41982</strain>
    </source>
</reference>
<keyword evidence="2" id="KW-0489">Methyltransferase</keyword>
<organism evidence="2 3">
    <name type="scientific">Streptomyces evansiae</name>
    <dbReference type="NCBI Taxonomy" id="3075535"/>
    <lineage>
        <taxon>Bacteria</taxon>
        <taxon>Bacillati</taxon>
        <taxon>Actinomycetota</taxon>
        <taxon>Actinomycetes</taxon>
        <taxon>Kitasatosporales</taxon>
        <taxon>Streptomycetaceae</taxon>
        <taxon>Streptomyces</taxon>
    </lineage>
</organism>
<proteinExistence type="predicted"/>
<dbReference type="SUPFAM" id="SSF53335">
    <property type="entry name" value="S-adenosyl-L-methionine-dependent methyltransferases"/>
    <property type="match status" value="1"/>
</dbReference>
<dbReference type="InterPro" id="IPR013216">
    <property type="entry name" value="Methyltransf_11"/>
</dbReference>
<dbReference type="InterPro" id="IPR029063">
    <property type="entry name" value="SAM-dependent_MTases_sf"/>
</dbReference>
<dbReference type="Gene3D" id="3.40.50.150">
    <property type="entry name" value="Vaccinia Virus protein VP39"/>
    <property type="match status" value="1"/>
</dbReference>
<dbReference type="AlphaFoldDB" id="A0ABD5E5T5"/>
<dbReference type="Pfam" id="PF08241">
    <property type="entry name" value="Methyltransf_11"/>
    <property type="match status" value="1"/>
</dbReference>
<sequence length="269" mass="28205">MTVFDESERLIWAGRGDAYAASFAKLCAYPVGRLLDAAGVGEGTRVLDVGTGPGTVAAAAVARGARVTAVDPEPSMLALAARTAPEAGLRTALLPELPFESGEFDAVVANFVLNHVGRPRAALEELRRVVRAGGRVAVTVWARPPAPGQALLGRAIAAGGAVRPPHLPAGLDPDEDFPRDEAGLGALFAAAGLADGTCGTLRWDHRAGREEWWSAPAGGVAFSGRLVRAQTREVRAAIKRCFDRFSVEFADPDGKLRLPHAALLAHGRR</sequence>
<comment type="caution">
    <text evidence="2">The sequence shown here is derived from an EMBL/GenBank/DDBJ whole genome shotgun (WGS) entry which is preliminary data.</text>
</comment>
<dbReference type="PANTHER" id="PTHR43591">
    <property type="entry name" value="METHYLTRANSFERASE"/>
    <property type="match status" value="1"/>
</dbReference>
<dbReference type="Proteomes" id="UP001183607">
    <property type="component" value="Unassembled WGS sequence"/>
</dbReference>
<evidence type="ECO:0000313" key="2">
    <source>
        <dbReference type="EMBL" id="MDT0416167.1"/>
    </source>
</evidence>
<evidence type="ECO:0000313" key="3">
    <source>
        <dbReference type="Proteomes" id="UP001183607"/>
    </source>
</evidence>
<protein>
    <submittedName>
        <fullName evidence="2">Methyltransferase domain-containing protein</fullName>
    </submittedName>
</protein>
<gene>
    <name evidence="2" type="ORF">RM574_11760</name>
</gene>
<dbReference type="GO" id="GO:0008168">
    <property type="term" value="F:methyltransferase activity"/>
    <property type="evidence" value="ECO:0007669"/>
    <property type="project" value="UniProtKB-KW"/>
</dbReference>